<organism evidence="2 3">
    <name type="scientific">Candidatus Lloydbacteria bacterium RIFCSPHIGHO2_02_FULL_54_17</name>
    <dbReference type="NCBI Taxonomy" id="1798664"/>
    <lineage>
        <taxon>Bacteria</taxon>
        <taxon>Candidatus Lloydiibacteriota</taxon>
    </lineage>
</organism>
<feature type="transmembrane region" description="Helical" evidence="1">
    <location>
        <begin position="30"/>
        <end position="51"/>
    </location>
</feature>
<sequence>MKAFTIGTIIVIAGALVVPAMIALDASREVAVICGIAVSVIGFVVQMRAAFSTKWKFERELRQAQENHAAVMNAAAKLPPEQAIALLLKNI</sequence>
<keyword evidence="1" id="KW-0812">Transmembrane</keyword>
<dbReference type="AlphaFoldDB" id="A0A1G2DC53"/>
<evidence type="ECO:0000313" key="2">
    <source>
        <dbReference type="EMBL" id="OGZ11176.1"/>
    </source>
</evidence>
<dbReference type="EMBL" id="MHLO01000037">
    <property type="protein sequence ID" value="OGZ11176.1"/>
    <property type="molecule type" value="Genomic_DNA"/>
</dbReference>
<comment type="caution">
    <text evidence="2">The sequence shown here is derived from an EMBL/GenBank/DDBJ whole genome shotgun (WGS) entry which is preliminary data.</text>
</comment>
<protein>
    <submittedName>
        <fullName evidence="2">Uncharacterized protein</fullName>
    </submittedName>
</protein>
<gene>
    <name evidence="2" type="ORF">A3C93_06635</name>
</gene>
<dbReference type="Proteomes" id="UP000178636">
    <property type="component" value="Unassembled WGS sequence"/>
</dbReference>
<proteinExistence type="predicted"/>
<reference evidence="2 3" key="1">
    <citation type="journal article" date="2016" name="Nat. Commun.">
        <title>Thousands of microbial genomes shed light on interconnected biogeochemical processes in an aquifer system.</title>
        <authorList>
            <person name="Anantharaman K."/>
            <person name="Brown C.T."/>
            <person name="Hug L.A."/>
            <person name="Sharon I."/>
            <person name="Castelle C.J."/>
            <person name="Probst A.J."/>
            <person name="Thomas B.C."/>
            <person name="Singh A."/>
            <person name="Wilkins M.J."/>
            <person name="Karaoz U."/>
            <person name="Brodie E.L."/>
            <person name="Williams K.H."/>
            <person name="Hubbard S.S."/>
            <person name="Banfield J.F."/>
        </authorList>
    </citation>
    <scope>NUCLEOTIDE SEQUENCE [LARGE SCALE GENOMIC DNA]</scope>
</reference>
<keyword evidence="1" id="KW-1133">Transmembrane helix</keyword>
<name>A0A1G2DC53_9BACT</name>
<evidence type="ECO:0000256" key="1">
    <source>
        <dbReference type="SAM" id="Phobius"/>
    </source>
</evidence>
<keyword evidence="1" id="KW-0472">Membrane</keyword>
<accession>A0A1G2DC53</accession>
<feature type="transmembrane region" description="Helical" evidence="1">
    <location>
        <begin position="7"/>
        <end position="24"/>
    </location>
</feature>
<evidence type="ECO:0000313" key="3">
    <source>
        <dbReference type="Proteomes" id="UP000178636"/>
    </source>
</evidence>